<dbReference type="PANTHER" id="PTHR13280:SF17">
    <property type="entry name" value="KRUEPPEL TARGET AT 95D, ISOFORM A"/>
    <property type="match status" value="1"/>
</dbReference>
<dbReference type="PANTHER" id="PTHR13280">
    <property type="entry name" value="PHOSPHOFURIN ACIDIC CLUSTER SORTING PROTEIN"/>
    <property type="match status" value="1"/>
</dbReference>
<dbReference type="Pfam" id="PF10254">
    <property type="entry name" value="Pacs-1"/>
    <property type="match status" value="1"/>
</dbReference>
<organism evidence="3 4">
    <name type="scientific">Hydatigena taeniaeformis</name>
    <name type="common">Feline tapeworm</name>
    <name type="synonym">Taenia taeniaeformis</name>
    <dbReference type="NCBI Taxonomy" id="6205"/>
    <lineage>
        <taxon>Eukaryota</taxon>
        <taxon>Metazoa</taxon>
        <taxon>Spiralia</taxon>
        <taxon>Lophotrochozoa</taxon>
        <taxon>Platyhelminthes</taxon>
        <taxon>Cestoda</taxon>
        <taxon>Eucestoda</taxon>
        <taxon>Cyclophyllidea</taxon>
        <taxon>Taeniidae</taxon>
        <taxon>Hydatigera</taxon>
    </lineage>
</organism>
<dbReference type="OrthoDB" id="28829at2759"/>
<feature type="domain" description="Phosphofurin acidic cluster sorting protein 1/2 C-terminal" evidence="2">
    <location>
        <begin position="27"/>
        <end position="128"/>
    </location>
</feature>
<evidence type="ECO:0000313" key="4">
    <source>
        <dbReference type="Proteomes" id="UP000274429"/>
    </source>
</evidence>
<evidence type="ECO:0000259" key="2">
    <source>
        <dbReference type="Pfam" id="PF10254"/>
    </source>
</evidence>
<feature type="compositionally biased region" description="Low complexity" evidence="1">
    <location>
        <begin position="136"/>
        <end position="145"/>
    </location>
</feature>
<gene>
    <name evidence="3" type="ORF">TTAC_LOCUS2224</name>
</gene>
<name>A0A3P7E979_HYDTA</name>
<accession>A0A3P7E979</accession>
<reference evidence="3 4" key="1">
    <citation type="submission" date="2018-11" db="EMBL/GenBank/DDBJ databases">
        <authorList>
            <consortium name="Pathogen Informatics"/>
        </authorList>
    </citation>
    <scope>NUCLEOTIDE SEQUENCE [LARGE SCALE GENOMIC DNA]</scope>
</reference>
<proteinExistence type="predicted"/>
<dbReference type="Proteomes" id="UP000274429">
    <property type="component" value="Unassembled WGS sequence"/>
</dbReference>
<keyword evidence="4" id="KW-1185">Reference proteome</keyword>
<evidence type="ECO:0000256" key="1">
    <source>
        <dbReference type="SAM" id="MobiDB-lite"/>
    </source>
</evidence>
<protein>
    <recommendedName>
        <fullName evidence="2">Phosphofurin acidic cluster sorting protein 1/2 C-terminal domain-containing protein</fullName>
    </recommendedName>
</protein>
<feature type="region of interest" description="Disordered" evidence="1">
    <location>
        <begin position="136"/>
        <end position="186"/>
    </location>
</feature>
<dbReference type="AlphaFoldDB" id="A0A3P7E979"/>
<dbReference type="GO" id="GO:0072659">
    <property type="term" value="P:protein localization to plasma membrane"/>
    <property type="evidence" value="ECO:0007669"/>
    <property type="project" value="TreeGrafter"/>
</dbReference>
<evidence type="ECO:0000313" key="3">
    <source>
        <dbReference type="EMBL" id="VDM19290.1"/>
    </source>
</evidence>
<dbReference type="InterPro" id="IPR019381">
    <property type="entry name" value="PACS1/2_C"/>
</dbReference>
<sequence>MLFQWRTEDDSSGSFVHTDGSVFPESLGDVQFVVNTLEPGGKAAATALTQAGCTKLARVSSFQEVRQVLSGLVSWVQMHHVEDGGREIRFCVVGGDALLNSVLRAFVEVAGARSEAVAAAFRFFLVPVSGLLPPPSLRQQQQQHAACRHRRSSSSTLPPLSPLSSDLVRPTYPGSPSISRESHPPSALPPLSNLIAQRLCTLDPCYARLFCHLAVGEGVSEADATATTPTPVRGRRISMEDGSVEGEFVRRVVAYLSTADCLLPLPIGECLVAGVRNNLPVLGSGGAFTTTGAAASAPPAFNPPLPMGTASVG</sequence>
<feature type="compositionally biased region" description="Low complexity" evidence="1">
    <location>
        <begin position="153"/>
        <end position="170"/>
    </location>
</feature>
<dbReference type="EMBL" id="UYWX01000865">
    <property type="protein sequence ID" value="VDM19290.1"/>
    <property type="molecule type" value="Genomic_DNA"/>
</dbReference>